<dbReference type="PANTHER" id="PTHR46323:SF2">
    <property type="entry name" value="BETA-GALACTOSIDASE"/>
    <property type="match status" value="1"/>
</dbReference>
<feature type="chain" id="PRO_5041387317" description="beta-galactosidase" evidence="6">
    <location>
        <begin position="25"/>
        <end position="917"/>
    </location>
</feature>
<dbReference type="InterPro" id="IPR006102">
    <property type="entry name" value="Ig-like_GH2"/>
</dbReference>
<organism evidence="9 10">
    <name type="scientific">Segatella bryantii</name>
    <name type="common">Prevotella bryantii</name>
    <dbReference type="NCBI Taxonomy" id="77095"/>
    <lineage>
        <taxon>Bacteria</taxon>
        <taxon>Pseudomonadati</taxon>
        <taxon>Bacteroidota</taxon>
        <taxon>Bacteroidia</taxon>
        <taxon>Bacteroidales</taxon>
        <taxon>Prevotellaceae</taxon>
        <taxon>Segatella</taxon>
    </lineage>
</organism>
<accession>A0AA37MJN4</accession>
<name>A0AA37MJN4_SEGBR</name>
<dbReference type="EMBL" id="BPTR01000001">
    <property type="protein sequence ID" value="GJG28871.1"/>
    <property type="molecule type" value="Genomic_DNA"/>
</dbReference>
<dbReference type="InterPro" id="IPR008979">
    <property type="entry name" value="Galactose-bd-like_sf"/>
</dbReference>
<feature type="domain" description="Glycosyl hydrolases family 2 sugar binding" evidence="8">
    <location>
        <begin position="96"/>
        <end position="206"/>
    </location>
</feature>
<evidence type="ECO:0000256" key="2">
    <source>
        <dbReference type="ARBA" id="ARBA00007401"/>
    </source>
</evidence>
<evidence type="ECO:0000256" key="3">
    <source>
        <dbReference type="ARBA" id="ARBA00012756"/>
    </source>
</evidence>
<dbReference type="GO" id="GO:0009341">
    <property type="term" value="C:beta-galactosidase complex"/>
    <property type="evidence" value="ECO:0007669"/>
    <property type="project" value="TreeGrafter"/>
</dbReference>
<keyword evidence="5" id="KW-0326">Glycosidase</keyword>
<sequence length="917" mass="105942">MMRNKLFSLVFLATTSLVFSSAHAQDRTSLAGHWHSTLGTVKLPGSLLTNRLGDDVDVHTRWTGSLYDSSFYFNPYMEKYRHRGQMKFPFFLTPDKHYVGNITYSKSVFIPKSWKRKKVILVLERPHIETTLQVNGQKVGHEMSLSVPHRYDITNIVKFGAENQLDIDVYNGIENVCVGQDSHSVTDQTQGNWNGIAGDMYLMTMPKKAEIYSSERPLRIRVDADIHTGHVKIAVNELTYQLHIDHPQLWSEFTPKLYTHTVDYHGMQIPVKFGFRQITIQGRQFYLNGNPIWIRGTVENCNFPLTGYPPTDVESWMTIFKKCKEYGLNMMRFHSYCPPEAAFIAADSVGFYLQPEGPSWPNHGVKLRRKMAIDQYLMEETKRIIDEYGNHPSFVMMAAGNEPAGDWVSWCNDWVDSMKVYDNRRVYCGASVGGGWAWDNRSEYHVKGGARGLNWDKKRPQSEDDYYQDILYPRNFKPTTEHPENTEPYVSHEQGQWCVFPDLKERSQYVGVYKAKNFDIFEDLLRDHGMGNMAEKFLHSSGKLQTLAYKYELERNLRTKDYAGFQLLGLNDYSGQGTALVGPLNVFWREKGYVDGKTWRQFCSSVVPLAKFPKFIYTNAETLQVPVELYNASGKAIEHARSTYTIYQGEEIVSQGELSKVKTWPQGKNIELGRINYDLSDVKGPAQLTLKVDIDGHENQWDFWVYPEQVDMKVPKDIHITDTLDAQAEKILAKGGKVLLLAAGKIKYGSDIKQTYLPVFWNTSWFKMRPPHTTGAYIDTKHPLFAYFPSDDWTNLNWWELVNRAQVMNFSELPKDYQSPIQPIDTWHISRKLGMMIEAQIGKGRLLMTTMDLQNDLDHRIVARQMRKAILDYMHGDKFNPSMQLSCDDIHYFYTHQSTTVNMYTHDSPDELKPKIK</sequence>
<dbReference type="GO" id="GO:0005990">
    <property type="term" value="P:lactose catabolic process"/>
    <property type="evidence" value="ECO:0007669"/>
    <property type="project" value="TreeGrafter"/>
</dbReference>
<keyword evidence="4" id="KW-0378">Hydrolase</keyword>
<dbReference type="SUPFAM" id="SSF49303">
    <property type="entry name" value="beta-Galactosidase/glucuronidase domain"/>
    <property type="match status" value="1"/>
</dbReference>
<protein>
    <recommendedName>
        <fullName evidence="3">beta-galactosidase</fullName>
        <ecNumber evidence="3">3.2.1.23</ecNumber>
    </recommendedName>
</protein>
<evidence type="ECO:0000256" key="5">
    <source>
        <dbReference type="ARBA" id="ARBA00023295"/>
    </source>
</evidence>
<evidence type="ECO:0000259" key="8">
    <source>
        <dbReference type="Pfam" id="PF02837"/>
    </source>
</evidence>
<reference evidence="9" key="1">
    <citation type="submission" date="2021-08" db="EMBL/GenBank/DDBJ databases">
        <title>Prevotella lacticifex sp. nov., isolated from rumen of cow.</title>
        <authorList>
            <person name="Shinkai T."/>
            <person name="Ikeyama N."/>
            <person name="Kumagai M."/>
            <person name="Ohmori H."/>
            <person name="Sakamoto M."/>
            <person name="Ohkuma M."/>
            <person name="Mitsumori M."/>
        </authorList>
    </citation>
    <scope>NUCLEOTIDE SEQUENCE</scope>
    <source>
        <strain evidence="9">DSM 11371</strain>
    </source>
</reference>
<comment type="similarity">
    <text evidence="2">Belongs to the glycosyl hydrolase 2 family.</text>
</comment>
<comment type="catalytic activity">
    <reaction evidence="1">
        <text>Hydrolysis of terminal non-reducing beta-D-galactose residues in beta-D-galactosides.</text>
        <dbReference type="EC" id="3.2.1.23"/>
    </reaction>
</comment>
<gene>
    <name evidence="9" type="ORF">PRRU23_25710</name>
</gene>
<evidence type="ECO:0000313" key="9">
    <source>
        <dbReference type="EMBL" id="GJG28871.1"/>
    </source>
</evidence>
<dbReference type="Gene3D" id="2.60.120.260">
    <property type="entry name" value="Galactose-binding domain-like"/>
    <property type="match status" value="1"/>
</dbReference>
<keyword evidence="6" id="KW-0732">Signal</keyword>
<dbReference type="GO" id="GO:0004565">
    <property type="term" value="F:beta-galactosidase activity"/>
    <property type="evidence" value="ECO:0007669"/>
    <property type="project" value="UniProtKB-EC"/>
</dbReference>
<dbReference type="Gene3D" id="3.20.20.80">
    <property type="entry name" value="Glycosidases"/>
    <property type="match status" value="1"/>
</dbReference>
<dbReference type="SUPFAM" id="SSF51445">
    <property type="entry name" value="(Trans)glycosidases"/>
    <property type="match status" value="1"/>
</dbReference>
<feature type="domain" description="Glycoside hydrolase family 2 immunoglobulin-like beta-sandwich" evidence="7">
    <location>
        <begin position="233"/>
        <end position="276"/>
    </location>
</feature>
<dbReference type="EC" id="3.2.1.23" evidence="3"/>
<dbReference type="RefSeq" id="WP_006281632.1">
    <property type="nucleotide sequence ID" value="NZ_BPTR01000001.1"/>
</dbReference>
<evidence type="ECO:0000256" key="1">
    <source>
        <dbReference type="ARBA" id="ARBA00001412"/>
    </source>
</evidence>
<evidence type="ECO:0000259" key="7">
    <source>
        <dbReference type="Pfam" id="PF00703"/>
    </source>
</evidence>
<dbReference type="InterPro" id="IPR036156">
    <property type="entry name" value="Beta-gal/glucu_dom_sf"/>
</dbReference>
<dbReference type="InterPro" id="IPR050347">
    <property type="entry name" value="Bact_Beta-galactosidase"/>
</dbReference>
<proteinExistence type="inferred from homology"/>
<feature type="signal peptide" evidence="6">
    <location>
        <begin position="1"/>
        <end position="24"/>
    </location>
</feature>
<evidence type="ECO:0000313" key="10">
    <source>
        <dbReference type="Proteomes" id="UP000887043"/>
    </source>
</evidence>
<evidence type="ECO:0000256" key="4">
    <source>
        <dbReference type="ARBA" id="ARBA00022801"/>
    </source>
</evidence>
<evidence type="ECO:0000256" key="6">
    <source>
        <dbReference type="SAM" id="SignalP"/>
    </source>
</evidence>
<dbReference type="Proteomes" id="UP000887043">
    <property type="component" value="Unassembled WGS sequence"/>
</dbReference>
<dbReference type="Pfam" id="PF02837">
    <property type="entry name" value="Glyco_hydro_2_N"/>
    <property type="match status" value="1"/>
</dbReference>
<dbReference type="InterPro" id="IPR017853">
    <property type="entry name" value="GH"/>
</dbReference>
<dbReference type="Pfam" id="PF00703">
    <property type="entry name" value="Glyco_hydro_2"/>
    <property type="match status" value="1"/>
</dbReference>
<comment type="caution">
    <text evidence="9">The sequence shown here is derived from an EMBL/GenBank/DDBJ whole genome shotgun (WGS) entry which is preliminary data.</text>
</comment>
<dbReference type="SUPFAM" id="SSF49785">
    <property type="entry name" value="Galactose-binding domain-like"/>
    <property type="match status" value="1"/>
</dbReference>
<dbReference type="AlphaFoldDB" id="A0AA37MJN4"/>
<dbReference type="InterPro" id="IPR006104">
    <property type="entry name" value="Glyco_hydro_2_N"/>
</dbReference>
<dbReference type="PANTHER" id="PTHR46323">
    <property type="entry name" value="BETA-GALACTOSIDASE"/>
    <property type="match status" value="1"/>
</dbReference>